<sequence>MLKNARLQAWRQSRLFGFALFLLRRFNEVGVPQVSASLTFTTLLALVPIFTVALVVVSAFPVFSDFSAAVMSFIQSTLVPSGADTVLAYLETFKNKASNLTVIGIIFLGITSLMLIQTIDQTFNRIWRVENRRPLWLQFLVYWALLTFGPLALGISLSIWGLLLNYSRIGELPFFLGQLFSAASSVLLNTAILWLLYRLVPNRYVPAKHALAGALFTAVLLEAARRGFAYYVGNFNSYELIYGAFAAIPVFLIWLNLLWTILLTGAVLTASLSYWRGDAFRRKNTAARLDDVLQVLILLHRAQQDGRALHVQDFRDHINMGYDGLGDLLDRLARTGYTYHGKQGWVLKTAADQIRLDTLFREFVYRPQADNAINRAVGRMTAPCLDTLDLSLAEFEARLNQTAA</sequence>
<protein>
    <recommendedName>
        <fullName evidence="7">UPF0761 membrane protein ORY91_000654</fullName>
    </recommendedName>
</protein>
<feature type="transmembrane region" description="Helical" evidence="7">
    <location>
        <begin position="102"/>
        <end position="119"/>
    </location>
</feature>
<dbReference type="PANTHER" id="PTHR30213:SF0">
    <property type="entry name" value="UPF0761 MEMBRANE PROTEIN YIHY"/>
    <property type="match status" value="1"/>
</dbReference>
<feature type="transmembrane region" description="Helical" evidence="7">
    <location>
        <begin position="140"/>
        <end position="163"/>
    </location>
</feature>
<dbReference type="Pfam" id="PF03631">
    <property type="entry name" value="Virul_fac_BrkB"/>
    <property type="match status" value="1"/>
</dbReference>
<dbReference type="EMBL" id="JAPQFL010000001">
    <property type="protein sequence ID" value="MDD9327271.1"/>
    <property type="molecule type" value="Genomic_DNA"/>
</dbReference>
<keyword evidence="4 7" id="KW-0812">Transmembrane</keyword>
<evidence type="ECO:0000256" key="2">
    <source>
        <dbReference type="ARBA" id="ARBA00022475"/>
    </source>
</evidence>
<reference evidence="8" key="1">
    <citation type="submission" date="2022-10" db="EMBL/GenBank/DDBJ databases">
        <authorList>
            <person name="Boutroux M."/>
        </authorList>
    </citation>
    <scope>NUCLEOTIDE SEQUENCE</scope>
    <source>
        <strain evidence="8">51.81</strain>
    </source>
</reference>
<evidence type="ECO:0000256" key="7">
    <source>
        <dbReference type="HAMAP-Rule" id="MF_00672"/>
    </source>
</evidence>
<dbReference type="HAMAP" id="MF_00672">
    <property type="entry name" value="UPF0761"/>
    <property type="match status" value="1"/>
</dbReference>
<feature type="transmembrane region" description="Helical" evidence="7">
    <location>
        <begin position="240"/>
        <end position="273"/>
    </location>
</feature>
<dbReference type="Proteomes" id="UP001149607">
    <property type="component" value="Chromosome"/>
</dbReference>
<proteinExistence type="inferred from homology"/>
<evidence type="ECO:0000256" key="4">
    <source>
        <dbReference type="ARBA" id="ARBA00022692"/>
    </source>
</evidence>
<accession>A0A9X4E3H9</accession>
<keyword evidence="10" id="KW-1185">Reference proteome</keyword>
<evidence type="ECO:0000256" key="6">
    <source>
        <dbReference type="ARBA" id="ARBA00023136"/>
    </source>
</evidence>
<evidence type="ECO:0000313" key="10">
    <source>
        <dbReference type="Proteomes" id="UP001149607"/>
    </source>
</evidence>
<dbReference type="RefSeq" id="WP_274584523.1">
    <property type="nucleotide sequence ID" value="NZ_CP146598.1"/>
</dbReference>
<dbReference type="EMBL" id="CP146598">
    <property type="protein sequence ID" value="WWY03662.1"/>
    <property type="molecule type" value="Genomic_DNA"/>
</dbReference>
<keyword evidence="3" id="KW-0997">Cell inner membrane</keyword>
<name>A0A9X4E3H9_9NEIS</name>
<keyword evidence="6 7" id="KW-0472">Membrane</keyword>
<keyword evidence="2 7" id="KW-1003">Cell membrane</keyword>
<evidence type="ECO:0000313" key="9">
    <source>
        <dbReference type="EMBL" id="WWY03662.1"/>
    </source>
</evidence>
<feature type="transmembrane region" description="Helical" evidence="7">
    <location>
        <begin position="209"/>
        <end position="228"/>
    </location>
</feature>
<dbReference type="GO" id="GO:0005886">
    <property type="term" value="C:plasma membrane"/>
    <property type="evidence" value="ECO:0007669"/>
    <property type="project" value="UniProtKB-SubCell"/>
</dbReference>
<evidence type="ECO:0000256" key="3">
    <source>
        <dbReference type="ARBA" id="ARBA00022519"/>
    </source>
</evidence>
<evidence type="ECO:0000256" key="1">
    <source>
        <dbReference type="ARBA" id="ARBA00004651"/>
    </source>
</evidence>
<dbReference type="InterPro" id="IPR023679">
    <property type="entry name" value="UPF0761_bac"/>
</dbReference>
<comment type="subcellular location">
    <subcellularLocation>
        <location evidence="1 7">Cell membrane</location>
        <topology evidence="1 7">Multi-pass membrane protein</topology>
    </subcellularLocation>
</comment>
<keyword evidence="5 7" id="KW-1133">Transmembrane helix</keyword>
<feature type="transmembrane region" description="Helical" evidence="7">
    <location>
        <begin position="43"/>
        <end position="63"/>
    </location>
</feature>
<comment type="similarity">
    <text evidence="7">Belongs to the UPF0761 family.</text>
</comment>
<organism evidence="8">
    <name type="scientific">Neisseria leonii</name>
    <dbReference type="NCBI Taxonomy" id="2995413"/>
    <lineage>
        <taxon>Bacteria</taxon>
        <taxon>Pseudomonadati</taxon>
        <taxon>Pseudomonadota</taxon>
        <taxon>Betaproteobacteria</taxon>
        <taxon>Neisseriales</taxon>
        <taxon>Neisseriaceae</taxon>
        <taxon>Neisseria</taxon>
    </lineage>
</organism>
<gene>
    <name evidence="8" type="ORF">ORY91_000654</name>
    <name evidence="9" type="ORF">V9W64_02655</name>
</gene>
<dbReference type="NCBIfam" id="TIGR00765">
    <property type="entry name" value="yihY_not_rbn"/>
    <property type="match status" value="1"/>
</dbReference>
<dbReference type="InterPro" id="IPR017039">
    <property type="entry name" value="Virul_fac_BrkB"/>
</dbReference>
<feature type="transmembrane region" description="Helical" evidence="7">
    <location>
        <begin position="175"/>
        <end position="197"/>
    </location>
</feature>
<reference evidence="9" key="2">
    <citation type="submission" date="2024-02" db="EMBL/GenBank/DDBJ databases">
        <title>Neisseria leonii sp. nov.</title>
        <authorList>
            <person name="Boutroux M."/>
            <person name="Favre-Rochex S."/>
            <person name="Gorgette O."/>
            <person name="Touak G."/>
            <person name="Muhle E."/>
            <person name="Chesneau O."/>
            <person name="Clermont D."/>
            <person name="Rahi P."/>
        </authorList>
    </citation>
    <scope>NUCLEOTIDE SEQUENCE</scope>
    <source>
        <strain evidence="9">51.81</strain>
    </source>
</reference>
<evidence type="ECO:0000256" key="5">
    <source>
        <dbReference type="ARBA" id="ARBA00022989"/>
    </source>
</evidence>
<dbReference type="PANTHER" id="PTHR30213">
    <property type="entry name" value="INNER MEMBRANE PROTEIN YHJD"/>
    <property type="match status" value="1"/>
</dbReference>
<dbReference type="AlphaFoldDB" id="A0A9X4E3H9"/>
<evidence type="ECO:0000313" key="8">
    <source>
        <dbReference type="EMBL" id="MDD9327271.1"/>
    </source>
</evidence>